<keyword evidence="4" id="KW-1185">Reference proteome</keyword>
<organism evidence="3 4">
    <name type="scientific">Lasiosphaeria miniovina</name>
    <dbReference type="NCBI Taxonomy" id="1954250"/>
    <lineage>
        <taxon>Eukaryota</taxon>
        <taxon>Fungi</taxon>
        <taxon>Dikarya</taxon>
        <taxon>Ascomycota</taxon>
        <taxon>Pezizomycotina</taxon>
        <taxon>Sordariomycetes</taxon>
        <taxon>Sordariomycetidae</taxon>
        <taxon>Sordariales</taxon>
        <taxon>Lasiosphaeriaceae</taxon>
        <taxon>Lasiosphaeria</taxon>
    </lineage>
</organism>
<dbReference type="Pfam" id="PF00085">
    <property type="entry name" value="Thioredoxin"/>
    <property type="match status" value="1"/>
</dbReference>
<dbReference type="Pfam" id="PF13848">
    <property type="entry name" value="Thioredoxin_6"/>
    <property type="match status" value="1"/>
</dbReference>
<feature type="domain" description="Thioredoxin" evidence="2">
    <location>
        <begin position="41"/>
        <end position="131"/>
    </location>
</feature>
<dbReference type="AlphaFoldDB" id="A0AA40AVR2"/>
<dbReference type="InterPro" id="IPR036249">
    <property type="entry name" value="Thioredoxin-like_sf"/>
</dbReference>
<dbReference type="InterPro" id="IPR052643">
    <property type="entry name" value="ERP44"/>
</dbReference>
<keyword evidence="1" id="KW-0732">Signal</keyword>
<dbReference type="SUPFAM" id="SSF52833">
    <property type="entry name" value="Thioredoxin-like"/>
    <property type="match status" value="3"/>
</dbReference>
<dbReference type="Proteomes" id="UP001172101">
    <property type="component" value="Unassembled WGS sequence"/>
</dbReference>
<feature type="chain" id="PRO_5041389385" evidence="1">
    <location>
        <begin position="35"/>
        <end position="393"/>
    </location>
</feature>
<evidence type="ECO:0000313" key="4">
    <source>
        <dbReference type="Proteomes" id="UP001172101"/>
    </source>
</evidence>
<dbReference type="EMBL" id="JAUIRO010000003">
    <property type="protein sequence ID" value="KAK0722846.1"/>
    <property type="molecule type" value="Genomic_DNA"/>
</dbReference>
<dbReference type="PANTHER" id="PTHR46295:SF1">
    <property type="entry name" value="ENDOPLASMIC RETICULUM RESIDENT PROTEIN 44"/>
    <property type="match status" value="1"/>
</dbReference>
<evidence type="ECO:0000256" key="1">
    <source>
        <dbReference type="SAM" id="SignalP"/>
    </source>
</evidence>
<dbReference type="GO" id="GO:0005789">
    <property type="term" value="C:endoplasmic reticulum membrane"/>
    <property type="evidence" value="ECO:0007669"/>
    <property type="project" value="TreeGrafter"/>
</dbReference>
<dbReference type="CDD" id="cd02982">
    <property type="entry name" value="PDI_b'_family"/>
    <property type="match status" value="1"/>
</dbReference>
<dbReference type="GO" id="GO:0006457">
    <property type="term" value="P:protein folding"/>
    <property type="evidence" value="ECO:0007669"/>
    <property type="project" value="TreeGrafter"/>
</dbReference>
<dbReference type="GO" id="GO:0003756">
    <property type="term" value="F:protein disulfide isomerase activity"/>
    <property type="evidence" value="ECO:0007669"/>
    <property type="project" value="TreeGrafter"/>
</dbReference>
<dbReference type="CDD" id="cd02981">
    <property type="entry name" value="PDI_b_family"/>
    <property type="match status" value="1"/>
</dbReference>
<evidence type="ECO:0000259" key="2">
    <source>
        <dbReference type="Pfam" id="PF00085"/>
    </source>
</evidence>
<feature type="signal peptide" evidence="1">
    <location>
        <begin position="1"/>
        <end position="34"/>
    </location>
</feature>
<reference evidence="3" key="1">
    <citation type="submission" date="2023-06" db="EMBL/GenBank/DDBJ databases">
        <title>Genome-scale phylogeny and comparative genomics of the fungal order Sordariales.</title>
        <authorList>
            <consortium name="Lawrence Berkeley National Laboratory"/>
            <person name="Hensen N."/>
            <person name="Bonometti L."/>
            <person name="Westerberg I."/>
            <person name="Brannstrom I.O."/>
            <person name="Guillou S."/>
            <person name="Cros-Aarteil S."/>
            <person name="Calhoun S."/>
            <person name="Haridas S."/>
            <person name="Kuo A."/>
            <person name="Mondo S."/>
            <person name="Pangilinan J."/>
            <person name="Riley R."/>
            <person name="LaButti K."/>
            <person name="Andreopoulos B."/>
            <person name="Lipzen A."/>
            <person name="Chen C."/>
            <person name="Yanf M."/>
            <person name="Daum C."/>
            <person name="Ng V."/>
            <person name="Clum A."/>
            <person name="Steindorff A."/>
            <person name="Ohm R."/>
            <person name="Martin F."/>
            <person name="Silar P."/>
            <person name="Natvig D."/>
            <person name="Lalanne C."/>
            <person name="Gautier V."/>
            <person name="Ament-velasquez S.L."/>
            <person name="Kruys A."/>
            <person name="Hutchinson M.I."/>
            <person name="Powell A.J."/>
            <person name="Barry K."/>
            <person name="Miller A.N."/>
            <person name="Grigoriev I.V."/>
            <person name="Debuchy R."/>
            <person name="Gladieux P."/>
            <person name="Thoren M.H."/>
            <person name="Johannesson H."/>
        </authorList>
    </citation>
    <scope>NUCLEOTIDE SEQUENCE</scope>
    <source>
        <strain evidence="3">SMH2392-1A</strain>
    </source>
</reference>
<comment type="caution">
    <text evidence="3">The sequence shown here is derived from an EMBL/GenBank/DDBJ whole genome shotgun (WGS) entry which is preliminary data.</text>
</comment>
<dbReference type="Gene3D" id="3.40.30.10">
    <property type="entry name" value="Glutaredoxin"/>
    <property type="match status" value="3"/>
</dbReference>
<proteinExistence type="predicted"/>
<dbReference type="GO" id="GO:0005793">
    <property type="term" value="C:endoplasmic reticulum-Golgi intermediate compartment"/>
    <property type="evidence" value="ECO:0007669"/>
    <property type="project" value="TreeGrafter"/>
</dbReference>
<protein>
    <submittedName>
        <fullName evidence="3">Thioredoxin-like domain-containing protein</fullName>
    </submittedName>
</protein>
<dbReference type="CDD" id="cd02961">
    <property type="entry name" value="PDI_a_family"/>
    <property type="match status" value="1"/>
</dbReference>
<accession>A0AA40AVR2</accession>
<evidence type="ECO:0000313" key="3">
    <source>
        <dbReference type="EMBL" id="KAK0722846.1"/>
    </source>
</evidence>
<sequence>MDAVKTMSRTRSSSSWSLSLLLWIAMAVVAPARAWDHFTPQDLEQALAGGEFALVAFVSNDEPKSASLEPEWLAAAAESTERLLSVDCVLAAETCARYDIASYPSVVLFYSGKPVSLYRGARQASALLNFAARRKQPAIPEAVDAGSITAFKVADEIVFIAFLDPQDHASATEFSEVAARYRDEFLFGTAKDVSVAEAEGVKAPAVVCYKPADGHSATFSSLDSTGKLDAWVQETSRPVLGDLTLWNRQRLLDRGWPMVYLFAPTESERQELRQTLYKFAKSYYDSLTSVMVDPLEFPDLMGQMGLGANVFPAGAVHQLSKDRIYRYPRDKPLDSRGIQQWGLDVYQGRIKPWTPPGVTTTYEDLGPTRVATGRVSLRSLPGMKIKISGHDEL</sequence>
<dbReference type="PANTHER" id="PTHR46295">
    <property type="entry name" value="ENDOPLASMIC RETICULUM RESIDENT PROTEIN 44"/>
    <property type="match status" value="1"/>
</dbReference>
<dbReference type="GeneID" id="85317193"/>
<dbReference type="InterPro" id="IPR013766">
    <property type="entry name" value="Thioredoxin_domain"/>
</dbReference>
<name>A0AA40AVR2_9PEZI</name>
<dbReference type="RefSeq" id="XP_060298770.1">
    <property type="nucleotide sequence ID" value="XM_060433923.1"/>
</dbReference>
<gene>
    <name evidence="3" type="ORF">B0T26DRAFT_237062</name>
</gene>